<dbReference type="Gene3D" id="6.10.250.3440">
    <property type="match status" value="2"/>
</dbReference>
<proteinExistence type="inferred from homology"/>
<gene>
    <name evidence="8" type="ORF">DC041_0005088</name>
</gene>
<keyword evidence="6" id="KW-0687">Ribonucleoprotein</keyword>
<keyword evidence="3" id="KW-0809">Transit peptide</keyword>
<organism evidence="8 9">
    <name type="scientific">Schistosoma bovis</name>
    <name type="common">Blood fluke</name>
    <dbReference type="NCBI Taxonomy" id="6184"/>
    <lineage>
        <taxon>Eukaryota</taxon>
        <taxon>Metazoa</taxon>
        <taxon>Spiralia</taxon>
        <taxon>Lophotrochozoa</taxon>
        <taxon>Platyhelminthes</taxon>
        <taxon>Trematoda</taxon>
        <taxon>Digenea</taxon>
        <taxon>Strigeidida</taxon>
        <taxon>Schistosomatoidea</taxon>
        <taxon>Schistosomatidae</taxon>
        <taxon>Schistosoma</taxon>
    </lineage>
</organism>
<keyword evidence="4" id="KW-0689">Ribosomal protein</keyword>
<protein>
    <recommendedName>
        <fullName evidence="7">Large ribosomal subunit protein mL40</fullName>
    </recommendedName>
</protein>
<dbReference type="Proteomes" id="UP000290809">
    <property type="component" value="Unassembled WGS sequence"/>
</dbReference>
<dbReference type="InterPro" id="IPR019192">
    <property type="entry name" value="Ribosomal_mL40"/>
</dbReference>
<dbReference type="EMBL" id="QMKO01001883">
    <property type="protein sequence ID" value="RTG85950.1"/>
    <property type="molecule type" value="Genomic_DNA"/>
</dbReference>
<comment type="similarity">
    <text evidence="2">Belongs to the mitochondrion-specific ribosomal protein mL40 family.</text>
</comment>
<dbReference type="STRING" id="6184.A0A430QE06"/>
<dbReference type="Pfam" id="PF09812">
    <property type="entry name" value="MRP-L28"/>
    <property type="match status" value="2"/>
</dbReference>
<dbReference type="PANTHER" id="PTHR13359:SF2">
    <property type="entry name" value="LARGE RIBOSOMAL SUBUNIT PROTEIN ML40"/>
    <property type="match status" value="1"/>
</dbReference>
<keyword evidence="9" id="KW-1185">Reference proteome</keyword>
<evidence type="ECO:0000313" key="9">
    <source>
        <dbReference type="Proteomes" id="UP000290809"/>
    </source>
</evidence>
<dbReference type="GO" id="GO:0005762">
    <property type="term" value="C:mitochondrial large ribosomal subunit"/>
    <property type="evidence" value="ECO:0007669"/>
    <property type="project" value="InterPro"/>
</dbReference>
<reference evidence="8 9" key="1">
    <citation type="journal article" date="2019" name="PLoS Pathog.">
        <title>Genome sequence of the bovine parasite Schistosoma bovis Tanzania.</title>
        <authorList>
            <person name="Oey H."/>
            <person name="Zakrzewski M."/>
            <person name="Gobert G."/>
            <person name="Gravermann K."/>
            <person name="Stoye J."/>
            <person name="Jones M."/>
            <person name="Mcmanus D."/>
            <person name="Krause L."/>
        </authorList>
    </citation>
    <scope>NUCLEOTIDE SEQUENCE [LARGE SCALE GENOMIC DNA]</scope>
    <source>
        <strain evidence="8 9">TAN1997</strain>
    </source>
</reference>
<evidence type="ECO:0000256" key="7">
    <source>
        <dbReference type="ARBA" id="ARBA00035192"/>
    </source>
</evidence>
<keyword evidence="5" id="KW-0496">Mitochondrion</keyword>
<accession>A0A430QE06</accession>
<evidence type="ECO:0000256" key="2">
    <source>
        <dbReference type="ARBA" id="ARBA00009360"/>
    </source>
</evidence>
<evidence type="ECO:0000256" key="3">
    <source>
        <dbReference type="ARBA" id="ARBA00022946"/>
    </source>
</evidence>
<dbReference type="InterPro" id="IPR039145">
    <property type="entry name" value="Ribosomal_mL40_metazoa/plant"/>
</dbReference>
<sequence length="398" mass="46709">MIIAIISLFVQSLFIQPRTTNHFAGLHTSSITMAEPLKKKKRVGLADSQIQVTRKVRRIEREIKRLNRLDRILRPIEEIEGDRQLKKEIKLRQRPSIDISETELDERIGIWKNWTRYQRNIAHNEMIMYNSAIIAQQNALKWLYKTSPNLYKAAIQPCPELIQSSELSNDDNLRLVTKENEMNYLTLIGPYITAPKLHGEFIDSTEEYEPPDGEQIDTTIQLTYEFEIEPQLLAQPKKRKFILRQRPSIDISETELDERIGIWKNWTRYQRNIAHNEMIMYNSAIIAQQNALKWLYKTSPNLYKAAIQPCPELIQSSELSNDDNLRLVTKENEMNYLTLIGPYITAPKLHGEFIDSTEEYEPPDGEQIDTTIQLTYEFEIEPQLLAQPKKRKFMFTKK</sequence>
<comment type="subcellular location">
    <subcellularLocation>
        <location evidence="1">Mitochondrion</location>
    </subcellularLocation>
</comment>
<dbReference type="PANTHER" id="PTHR13359">
    <property type="entry name" value="39S RIBOSOMAL PROTEIN L40, MITOCHONDRIAL"/>
    <property type="match status" value="1"/>
</dbReference>
<evidence type="ECO:0000256" key="5">
    <source>
        <dbReference type="ARBA" id="ARBA00023128"/>
    </source>
</evidence>
<name>A0A430QE06_SCHBO</name>
<evidence type="ECO:0000256" key="1">
    <source>
        <dbReference type="ARBA" id="ARBA00004173"/>
    </source>
</evidence>
<evidence type="ECO:0000313" key="8">
    <source>
        <dbReference type="EMBL" id="RTG85950.1"/>
    </source>
</evidence>
<evidence type="ECO:0000256" key="4">
    <source>
        <dbReference type="ARBA" id="ARBA00022980"/>
    </source>
</evidence>
<comment type="caution">
    <text evidence="8">The sequence shown here is derived from an EMBL/GenBank/DDBJ whole genome shotgun (WGS) entry which is preliminary data.</text>
</comment>
<evidence type="ECO:0000256" key="6">
    <source>
        <dbReference type="ARBA" id="ARBA00023274"/>
    </source>
</evidence>
<dbReference type="AlphaFoldDB" id="A0A430QE06"/>